<proteinExistence type="predicted"/>
<dbReference type="RefSeq" id="WP_188960302.1">
    <property type="nucleotide sequence ID" value="NZ_BMOE01000001.1"/>
</dbReference>
<sequence>MQESEKIAERLIADRKVRALAVIGSHGTDEQWQGSVPTLLTFERGLLSPHAEVRAGVRLERLPYEKLDAWRDWETAQAEAPLSRLATGRVLYDPTGNFGRIQRMLLGLSPERRALYREELLHAAGERLGGVTFTAGRGASVSEQLTALVTAREVALTQLYPALLSRLNRWPESEVRLPHVWRAVAGLRFPRSVYSLERLYAFGGHDEARRCLLATRGLGLVEEERRARAAFNVGYYDGAVRLLRDETARTHRTDLDRWAQLSSARQAKLSTLIGLERSPLGPIALEIALEMLEHVREGR</sequence>
<gene>
    <name evidence="1" type="ORF">GCM10008939_01230</name>
</gene>
<evidence type="ECO:0000313" key="2">
    <source>
        <dbReference type="Proteomes" id="UP000635726"/>
    </source>
</evidence>
<dbReference type="EMBL" id="BMOE01000001">
    <property type="protein sequence ID" value="GGJ61249.1"/>
    <property type="molecule type" value="Genomic_DNA"/>
</dbReference>
<dbReference type="Proteomes" id="UP000635726">
    <property type="component" value="Unassembled WGS sequence"/>
</dbReference>
<accession>A0A917P4J1</accession>
<evidence type="ECO:0000313" key="1">
    <source>
        <dbReference type="EMBL" id="GGJ61249.1"/>
    </source>
</evidence>
<dbReference type="AlphaFoldDB" id="A0A917P4J1"/>
<comment type="caution">
    <text evidence="1">The sequence shown here is derived from an EMBL/GenBank/DDBJ whole genome shotgun (WGS) entry which is preliminary data.</text>
</comment>
<keyword evidence="2" id="KW-1185">Reference proteome</keyword>
<name>A0A917P4J1_9DEIO</name>
<reference evidence="1" key="2">
    <citation type="submission" date="2020-09" db="EMBL/GenBank/DDBJ databases">
        <authorList>
            <person name="Sun Q."/>
            <person name="Ohkuma M."/>
        </authorList>
    </citation>
    <scope>NUCLEOTIDE SEQUENCE</scope>
    <source>
        <strain evidence="1">JCM 14371</strain>
    </source>
</reference>
<organism evidence="1 2">
    <name type="scientific">Deinococcus aquiradiocola</name>
    <dbReference type="NCBI Taxonomy" id="393059"/>
    <lineage>
        <taxon>Bacteria</taxon>
        <taxon>Thermotogati</taxon>
        <taxon>Deinococcota</taxon>
        <taxon>Deinococci</taxon>
        <taxon>Deinococcales</taxon>
        <taxon>Deinococcaceae</taxon>
        <taxon>Deinococcus</taxon>
    </lineage>
</organism>
<protein>
    <submittedName>
        <fullName evidence="1">Uncharacterized protein</fullName>
    </submittedName>
</protein>
<reference evidence="1" key="1">
    <citation type="journal article" date="2014" name="Int. J. Syst. Evol. Microbiol.">
        <title>Complete genome sequence of Corynebacterium casei LMG S-19264T (=DSM 44701T), isolated from a smear-ripened cheese.</title>
        <authorList>
            <consortium name="US DOE Joint Genome Institute (JGI-PGF)"/>
            <person name="Walter F."/>
            <person name="Albersmeier A."/>
            <person name="Kalinowski J."/>
            <person name="Ruckert C."/>
        </authorList>
    </citation>
    <scope>NUCLEOTIDE SEQUENCE</scope>
    <source>
        <strain evidence="1">JCM 14371</strain>
    </source>
</reference>